<comment type="caution">
    <text evidence="2">The sequence shown here is derived from an EMBL/GenBank/DDBJ whole genome shotgun (WGS) entry which is preliminary data.</text>
</comment>
<accession>A0A847UPJ8</accession>
<dbReference type="Proteomes" id="UP000641625">
    <property type="component" value="Unassembled WGS sequence"/>
</dbReference>
<organism evidence="2 3">
    <name type="scientific">Haloarcula argentinensis</name>
    <dbReference type="NCBI Taxonomy" id="43776"/>
    <lineage>
        <taxon>Archaea</taxon>
        <taxon>Methanobacteriati</taxon>
        <taxon>Methanobacteriota</taxon>
        <taxon>Stenosarchaea group</taxon>
        <taxon>Halobacteria</taxon>
        <taxon>Halobacteriales</taxon>
        <taxon>Haloarculaceae</taxon>
        <taxon>Haloarcula</taxon>
    </lineage>
</organism>
<evidence type="ECO:0000313" key="2">
    <source>
        <dbReference type="EMBL" id="NLV14001.1"/>
    </source>
</evidence>
<proteinExistence type="predicted"/>
<name>A0A847UPJ8_HALAR</name>
<dbReference type="InterPro" id="IPR006311">
    <property type="entry name" value="TAT_signal"/>
</dbReference>
<evidence type="ECO:0000313" key="3">
    <source>
        <dbReference type="Proteomes" id="UP000641625"/>
    </source>
</evidence>
<protein>
    <submittedName>
        <fullName evidence="2">Uncharacterized protein</fullName>
    </submittedName>
</protein>
<gene>
    <name evidence="2" type="ORF">GOC77_12070</name>
</gene>
<dbReference type="AlphaFoldDB" id="A0A847UPJ8"/>
<evidence type="ECO:0000256" key="1">
    <source>
        <dbReference type="SAM" id="MobiDB-lite"/>
    </source>
</evidence>
<reference evidence="2" key="1">
    <citation type="submission" date="2019-12" db="EMBL/GenBank/DDBJ databases">
        <title>Whole genome sequencing of Haloarcula argentinensis strain pws5.</title>
        <authorList>
            <person name="Verma D.K."/>
            <person name="Gopal K."/>
            <person name="Prasad E.S."/>
        </authorList>
    </citation>
    <scope>NUCLEOTIDE SEQUENCE</scope>
    <source>
        <strain evidence="2">Pws5</strain>
    </source>
</reference>
<sequence length="176" mass="18954">MNPNRRQVLQSIAGSTAIGAGLSQIATPSAAKDTSHQKENLSITRLSGQEAKQLRTELLPTGPVKTVRQKIQSDGFSAEIEEHTIAAKITNEDTDEQWSALRLGFSYTKKTTENKDHGAILYVHKKDDVVSVRGISHHEGESVKVHEARGSVSSVTTSDDGDVSTYTVPVVEGGDS</sequence>
<dbReference type="PROSITE" id="PS51318">
    <property type="entry name" value="TAT"/>
    <property type="match status" value="1"/>
</dbReference>
<dbReference type="EMBL" id="WOWA01000005">
    <property type="protein sequence ID" value="NLV14001.1"/>
    <property type="molecule type" value="Genomic_DNA"/>
</dbReference>
<dbReference type="RefSeq" id="WP_170097472.1">
    <property type="nucleotide sequence ID" value="NZ_WOWA01000005.1"/>
</dbReference>
<feature type="region of interest" description="Disordered" evidence="1">
    <location>
        <begin position="148"/>
        <end position="176"/>
    </location>
</feature>